<dbReference type="Pfam" id="PF00027">
    <property type="entry name" value="cNMP_binding"/>
    <property type="match status" value="1"/>
</dbReference>
<gene>
    <name evidence="2" type="ORF">IW19_22700</name>
</gene>
<keyword evidence="3" id="KW-1185">Reference proteome</keyword>
<dbReference type="InterPro" id="IPR036388">
    <property type="entry name" value="WH-like_DNA-bd_sf"/>
</dbReference>
<evidence type="ECO:0000313" key="2">
    <source>
        <dbReference type="EMBL" id="KFF02956.1"/>
    </source>
</evidence>
<dbReference type="OrthoDB" id="1092431at2"/>
<dbReference type="InterPro" id="IPR018490">
    <property type="entry name" value="cNMP-bd_dom_sf"/>
</dbReference>
<organism evidence="2 3">
    <name type="scientific">Flavobacterium reichenbachii</name>
    <dbReference type="NCBI Taxonomy" id="362418"/>
    <lineage>
        <taxon>Bacteria</taxon>
        <taxon>Pseudomonadati</taxon>
        <taxon>Bacteroidota</taxon>
        <taxon>Flavobacteriia</taxon>
        <taxon>Flavobacteriales</taxon>
        <taxon>Flavobacteriaceae</taxon>
        <taxon>Flavobacterium</taxon>
    </lineage>
</organism>
<proteinExistence type="predicted"/>
<dbReference type="Gene3D" id="1.10.10.10">
    <property type="entry name" value="Winged helix-like DNA-binding domain superfamily/Winged helix DNA-binding domain"/>
    <property type="match status" value="1"/>
</dbReference>
<dbReference type="STRING" id="362418.IW19_22700"/>
<name>A0A085ZEU2_9FLAO</name>
<dbReference type="AlphaFoldDB" id="A0A085ZEU2"/>
<accession>A0A085ZEU2</accession>
<dbReference type="EMBL" id="JPRL01000003">
    <property type="protein sequence ID" value="KFF02956.1"/>
    <property type="molecule type" value="Genomic_DNA"/>
</dbReference>
<feature type="domain" description="Cyclic nucleotide-binding" evidence="1">
    <location>
        <begin position="30"/>
        <end position="116"/>
    </location>
</feature>
<evidence type="ECO:0000259" key="1">
    <source>
        <dbReference type="Pfam" id="PF00027"/>
    </source>
</evidence>
<sequence>MYEIFQKYLDDKTTLTQAESDYIQSFAIIKKLRKKQYLLQEGDIWKYDAFITKGCLRTYSVDEKGSEHVNSFSIENWWTGDRESLLYQQPSRFNIDAVEDSELVLFTHDNFELLCKEVPAFNAMVNAILQKSFIAAQNRIQASLSFTAEEKYLNFINKYPGFALRIPQTMIASYLGMTPETLSRIRKQTAKK</sequence>
<dbReference type="Proteomes" id="UP000028715">
    <property type="component" value="Unassembled WGS sequence"/>
</dbReference>
<protein>
    <submittedName>
        <fullName evidence="2">Cyclic nucleotide-binding protein</fullName>
    </submittedName>
</protein>
<comment type="caution">
    <text evidence="2">The sequence shown here is derived from an EMBL/GenBank/DDBJ whole genome shotgun (WGS) entry which is preliminary data.</text>
</comment>
<dbReference type="Gene3D" id="2.60.120.10">
    <property type="entry name" value="Jelly Rolls"/>
    <property type="match status" value="1"/>
</dbReference>
<dbReference type="eggNOG" id="COG0664">
    <property type="taxonomic scope" value="Bacteria"/>
</dbReference>
<dbReference type="CDD" id="cd00038">
    <property type="entry name" value="CAP_ED"/>
    <property type="match status" value="1"/>
</dbReference>
<reference evidence="2 3" key="1">
    <citation type="submission" date="2014-07" db="EMBL/GenBank/DDBJ databases">
        <title>Genome of Flavobacterium reichenbachii LMG 25512.</title>
        <authorList>
            <person name="Stropko S.J."/>
            <person name="Pipes S.E."/>
            <person name="Newman J.D."/>
        </authorList>
    </citation>
    <scope>NUCLEOTIDE SEQUENCE [LARGE SCALE GENOMIC DNA]</scope>
    <source>
        <strain evidence="2 3">LMG 25512</strain>
    </source>
</reference>
<dbReference type="RefSeq" id="WP_035689672.1">
    <property type="nucleotide sequence ID" value="NZ_JPRL01000003.1"/>
</dbReference>
<dbReference type="InterPro" id="IPR014710">
    <property type="entry name" value="RmlC-like_jellyroll"/>
</dbReference>
<evidence type="ECO:0000313" key="3">
    <source>
        <dbReference type="Proteomes" id="UP000028715"/>
    </source>
</evidence>
<dbReference type="InterPro" id="IPR000595">
    <property type="entry name" value="cNMP-bd_dom"/>
</dbReference>
<dbReference type="SUPFAM" id="SSF51206">
    <property type="entry name" value="cAMP-binding domain-like"/>
    <property type="match status" value="1"/>
</dbReference>